<dbReference type="AlphaFoldDB" id="A0AAD6TLP9"/>
<accession>A0AAD6TLP9</accession>
<feature type="region of interest" description="Disordered" evidence="1">
    <location>
        <begin position="33"/>
        <end position="54"/>
    </location>
</feature>
<evidence type="ECO:0000256" key="1">
    <source>
        <dbReference type="SAM" id="MobiDB-lite"/>
    </source>
</evidence>
<evidence type="ECO:0000313" key="3">
    <source>
        <dbReference type="Proteomes" id="UP001222325"/>
    </source>
</evidence>
<protein>
    <submittedName>
        <fullName evidence="2">Uncharacterized protein</fullName>
    </submittedName>
</protein>
<comment type="caution">
    <text evidence="2">The sequence shown here is derived from an EMBL/GenBank/DDBJ whole genome shotgun (WGS) entry which is preliminary data.</text>
</comment>
<sequence>MGIGRTDRHVIALLPSGSLQYAYVRVRRAGNIDPFEPRRSPPVGQHSSGATSPSRTLRYACARLRFLQVADCRPLQMLRHTSASSLLWTRPTGDNSLSSAAPWSVPWALFATAAPRLRAAFDTLAHPNRLHPSRDSRRFKLPPVSHPRTFTSARRFMCSLSFEVDLRAALLLPDFRSNTLSPPVAGYTFPLLYPIVLTQRRPCLSAPD</sequence>
<keyword evidence="3" id="KW-1185">Reference proteome</keyword>
<reference evidence="2" key="1">
    <citation type="submission" date="2023-03" db="EMBL/GenBank/DDBJ databases">
        <title>Massive genome expansion in bonnet fungi (Mycena s.s.) driven by repeated elements and novel gene families across ecological guilds.</title>
        <authorList>
            <consortium name="Lawrence Berkeley National Laboratory"/>
            <person name="Harder C.B."/>
            <person name="Miyauchi S."/>
            <person name="Viragh M."/>
            <person name="Kuo A."/>
            <person name="Thoen E."/>
            <person name="Andreopoulos B."/>
            <person name="Lu D."/>
            <person name="Skrede I."/>
            <person name="Drula E."/>
            <person name="Henrissat B."/>
            <person name="Morin E."/>
            <person name="Kohler A."/>
            <person name="Barry K."/>
            <person name="LaButti K."/>
            <person name="Morin E."/>
            <person name="Salamov A."/>
            <person name="Lipzen A."/>
            <person name="Mereny Z."/>
            <person name="Hegedus B."/>
            <person name="Baldrian P."/>
            <person name="Stursova M."/>
            <person name="Weitz H."/>
            <person name="Taylor A."/>
            <person name="Grigoriev I.V."/>
            <person name="Nagy L.G."/>
            <person name="Martin F."/>
            <person name="Kauserud H."/>
        </authorList>
    </citation>
    <scope>NUCLEOTIDE SEQUENCE</scope>
    <source>
        <strain evidence="2">CBHHK173m</strain>
    </source>
</reference>
<evidence type="ECO:0000313" key="2">
    <source>
        <dbReference type="EMBL" id="KAJ7070257.1"/>
    </source>
</evidence>
<dbReference type="Proteomes" id="UP001222325">
    <property type="component" value="Unassembled WGS sequence"/>
</dbReference>
<name>A0AAD6TLP9_9AGAR</name>
<feature type="compositionally biased region" description="Polar residues" evidence="1">
    <location>
        <begin position="45"/>
        <end position="54"/>
    </location>
</feature>
<dbReference type="EMBL" id="JARJCN010000134">
    <property type="protein sequence ID" value="KAJ7070257.1"/>
    <property type="molecule type" value="Genomic_DNA"/>
</dbReference>
<organism evidence="2 3">
    <name type="scientific">Mycena belliarum</name>
    <dbReference type="NCBI Taxonomy" id="1033014"/>
    <lineage>
        <taxon>Eukaryota</taxon>
        <taxon>Fungi</taxon>
        <taxon>Dikarya</taxon>
        <taxon>Basidiomycota</taxon>
        <taxon>Agaricomycotina</taxon>
        <taxon>Agaricomycetes</taxon>
        <taxon>Agaricomycetidae</taxon>
        <taxon>Agaricales</taxon>
        <taxon>Marasmiineae</taxon>
        <taxon>Mycenaceae</taxon>
        <taxon>Mycena</taxon>
    </lineage>
</organism>
<proteinExistence type="predicted"/>
<gene>
    <name evidence="2" type="ORF">B0H15DRAFT_1027798</name>
</gene>